<sequence>MTFNFEKEYEAHSDRIYQYIYFLVGHTETAEDLTQETFIKAMQYSTSFRQEASTFTWLMKIARNLTYDYFRRKRLIQFLPFRKEYDNRETVFTPEKWLENHEESKRLYEALHQLKLDYREAIVLRKIEGFSIKESVEILGWKEAKVKNCTERGMKALKQILLKGGEEHES</sequence>
<dbReference type="InterPro" id="IPR000838">
    <property type="entry name" value="RNA_pol_sigma70_ECF_CS"/>
</dbReference>
<dbReference type="InterPro" id="IPR013325">
    <property type="entry name" value="RNA_pol_sigma_r2"/>
</dbReference>
<dbReference type="PANTHER" id="PTHR43133:SF60">
    <property type="entry name" value="RNA POLYMERASE SIGMA FACTOR SIGV"/>
    <property type="match status" value="1"/>
</dbReference>
<dbReference type="InterPro" id="IPR013249">
    <property type="entry name" value="RNA_pol_sigma70_r4_t2"/>
</dbReference>
<name>A0A3M8H6W2_9BACI</name>
<dbReference type="Gene3D" id="1.10.1740.10">
    <property type="match status" value="1"/>
</dbReference>
<evidence type="ECO:0000256" key="6">
    <source>
        <dbReference type="RuleBase" id="RU000716"/>
    </source>
</evidence>
<accession>A0A3M8H6W2</accession>
<dbReference type="PANTHER" id="PTHR43133">
    <property type="entry name" value="RNA POLYMERASE ECF-TYPE SIGMA FACTO"/>
    <property type="match status" value="1"/>
</dbReference>
<comment type="similarity">
    <text evidence="1 6">Belongs to the sigma-70 factor family. ECF subfamily.</text>
</comment>
<comment type="caution">
    <text evidence="9">The sequence shown here is derived from an EMBL/GenBank/DDBJ whole genome shotgun (WGS) entry which is preliminary data.</text>
</comment>
<evidence type="ECO:0000313" key="10">
    <source>
        <dbReference type="Proteomes" id="UP000279909"/>
    </source>
</evidence>
<proteinExistence type="inferred from homology"/>
<evidence type="ECO:0000259" key="7">
    <source>
        <dbReference type="Pfam" id="PF04542"/>
    </source>
</evidence>
<dbReference type="InterPro" id="IPR014284">
    <property type="entry name" value="RNA_pol_sigma-70_dom"/>
</dbReference>
<evidence type="ECO:0000313" key="9">
    <source>
        <dbReference type="EMBL" id="RNC97964.1"/>
    </source>
</evidence>
<dbReference type="InterPro" id="IPR013324">
    <property type="entry name" value="RNA_pol_sigma_r3/r4-like"/>
</dbReference>
<dbReference type="NCBIfam" id="TIGR02937">
    <property type="entry name" value="sigma70-ECF"/>
    <property type="match status" value="1"/>
</dbReference>
<dbReference type="Pfam" id="PF08281">
    <property type="entry name" value="Sigma70_r4_2"/>
    <property type="match status" value="1"/>
</dbReference>
<feature type="domain" description="RNA polymerase sigma factor 70 region 4 type 2" evidence="8">
    <location>
        <begin position="105"/>
        <end position="157"/>
    </location>
</feature>
<dbReference type="InterPro" id="IPR036388">
    <property type="entry name" value="WH-like_DNA-bd_sf"/>
</dbReference>
<dbReference type="RefSeq" id="WP_122972742.1">
    <property type="nucleotide sequence ID" value="NZ_RHLQ01000034.1"/>
</dbReference>
<dbReference type="GO" id="GO:0016987">
    <property type="term" value="F:sigma factor activity"/>
    <property type="evidence" value="ECO:0007669"/>
    <property type="project" value="UniProtKB-KW"/>
</dbReference>
<dbReference type="Proteomes" id="UP000279909">
    <property type="component" value="Unassembled WGS sequence"/>
</dbReference>
<evidence type="ECO:0000256" key="2">
    <source>
        <dbReference type="ARBA" id="ARBA00023015"/>
    </source>
</evidence>
<keyword evidence="2 6" id="KW-0805">Transcription regulation</keyword>
<dbReference type="GO" id="GO:0006950">
    <property type="term" value="P:response to stress"/>
    <property type="evidence" value="ECO:0007669"/>
    <property type="project" value="UniProtKB-ARBA"/>
</dbReference>
<dbReference type="InterPro" id="IPR007627">
    <property type="entry name" value="RNA_pol_sigma70_r2"/>
</dbReference>
<gene>
    <name evidence="9" type="ORF">EC501_13030</name>
</gene>
<dbReference type="SUPFAM" id="SSF88659">
    <property type="entry name" value="Sigma3 and sigma4 domains of RNA polymerase sigma factors"/>
    <property type="match status" value="1"/>
</dbReference>
<feature type="domain" description="RNA polymerase sigma-70 region 2" evidence="7">
    <location>
        <begin position="9"/>
        <end position="74"/>
    </location>
</feature>
<dbReference type="EMBL" id="RHLQ01000034">
    <property type="protein sequence ID" value="RNC97964.1"/>
    <property type="molecule type" value="Genomic_DNA"/>
</dbReference>
<reference evidence="9 10" key="1">
    <citation type="journal article" date="2014" name="Int. J. Syst. Evol. Microbiol.">
        <title>Lysinibacillus halotolerans sp. nov., isolated from saline-alkaline soil.</title>
        <authorList>
            <person name="Kong D."/>
            <person name="Wang Y."/>
            <person name="Zhao B."/>
            <person name="Li Y."/>
            <person name="Song J."/>
            <person name="Zhai Y."/>
            <person name="Zhang C."/>
            <person name="Wang H."/>
            <person name="Chen X."/>
            <person name="Zhao B."/>
            <person name="Ruan Z."/>
        </authorList>
    </citation>
    <scope>NUCLEOTIDE SEQUENCE [LARGE SCALE GENOMIC DNA]</scope>
    <source>
        <strain evidence="9 10">MCCC 1A12703</strain>
    </source>
</reference>
<dbReference type="OrthoDB" id="306910at2"/>
<organism evidence="9 10">
    <name type="scientific">Lysinibacillus halotolerans</name>
    <dbReference type="NCBI Taxonomy" id="1368476"/>
    <lineage>
        <taxon>Bacteria</taxon>
        <taxon>Bacillati</taxon>
        <taxon>Bacillota</taxon>
        <taxon>Bacilli</taxon>
        <taxon>Bacillales</taxon>
        <taxon>Bacillaceae</taxon>
        <taxon>Lysinibacillus</taxon>
    </lineage>
</organism>
<evidence type="ECO:0000256" key="5">
    <source>
        <dbReference type="ARBA" id="ARBA00023163"/>
    </source>
</evidence>
<keyword evidence="4 6" id="KW-0238">DNA-binding</keyword>
<dbReference type="Pfam" id="PF04542">
    <property type="entry name" value="Sigma70_r2"/>
    <property type="match status" value="1"/>
</dbReference>
<keyword evidence="5 6" id="KW-0804">Transcription</keyword>
<evidence type="ECO:0000259" key="8">
    <source>
        <dbReference type="Pfam" id="PF08281"/>
    </source>
</evidence>
<dbReference type="Gene3D" id="1.10.10.10">
    <property type="entry name" value="Winged helix-like DNA-binding domain superfamily/Winged helix DNA-binding domain"/>
    <property type="match status" value="1"/>
</dbReference>
<dbReference type="GO" id="GO:0006352">
    <property type="term" value="P:DNA-templated transcription initiation"/>
    <property type="evidence" value="ECO:0007669"/>
    <property type="project" value="InterPro"/>
</dbReference>
<protein>
    <recommendedName>
        <fullName evidence="6">RNA polymerase sigma factor</fullName>
    </recommendedName>
</protein>
<dbReference type="AlphaFoldDB" id="A0A3M8H6W2"/>
<evidence type="ECO:0000256" key="3">
    <source>
        <dbReference type="ARBA" id="ARBA00023082"/>
    </source>
</evidence>
<evidence type="ECO:0000256" key="1">
    <source>
        <dbReference type="ARBA" id="ARBA00010641"/>
    </source>
</evidence>
<dbReference type="InterPro" id="IPR039425">
    <property type="entry name" value="RNA_pol_sigma-70-like"/>
</dbReference>
<evidence type="ECO:0000256" key="4">
    <source>
        <dbReference type="ARBA" id="ARBA00023125"/>
    </source>
</evidence>
<dbReference type="SUPFAM" id="SSF88946">
    <property type="entry name" value="Sigma2 domain of RNA polymerase sigma factors"/>
    <property type="match status" value="1"/>
</dbReference>
<dbReference type="PROSITE" id="PS01063">
    <property type="entry name" value="SIGMA70_ECF"/>
    <property type="match status" value="1"/>
</dbReference>
<keyword evidence="3 6" id="KW-0731">Sigma factor</keyword>
<keyword evidence="10" id="KW-1185">Reference proteome</keyword>
<dbReference type="GO" id="GO:0003677">
    <property type="term" value="F:DNA binding"/>
    <property type="evidence" value="ECO:0007669"/>
    <property type="project" value="UniProtKB-KW"/>
</dbReference>